<dbReference type="Proteomes" id="UP001383192">
    <property type="component" value="Unassembled WGS sequence"/>
</dbReference>
<comment type="caution">
    <text evidence="2">The sequence shown here is derived from an EMBL/GenBank/DDBJ whole genome shotgun (WGS) entry which is preliminary data.</text>
</comment>
<evidence type="ECO:0000313" key="3">
    <source>
        <dbReference type="Proteomes" id="UP001383192"/>
    </source>
</evidence>
<reference evidence="2 3" key="1">
    <citation type="submission" date="2024-01" db="EMBL/GenBank/DDBJ databases">
        <title>A draft genome for a cacao thread blight-causing isolate of Paramarasmius palmivorus.</title>
        <authorList>
            <person name="Baruah I.K."/>
            <person name="Bukari Y."/>
            <person name="Amoako-Attah I."/>
            <person name="Meinhardt L.W."/>
            <person name="Bailey B.A."/>
            <person name="Cohen S.P."/>
        </authorList>
    </citation>
    <scope>NUCLEOTIDE SEQUENCE [LARGE SCALE GENOMIC DNA]</scope>
    <source>
        <strain evidence="2 3">GH-12</strain>
    </source>
</reference>
<organism evidence="2 3">
    <name type="scientific">Paramarasmius palmivorus</name>
    <dbReference type="NCBI Taxonomy" id="297713"/>
    <lineage>
        <taxon>Eukaryota</taxon>
        <taxon>Fungi</taxon>
        <taxon>Dikarya</taxon>
        <taxon>Basidiomycota</taxon>
        <taxon>Agaricomycotina</taxon>
        <taxon>Agaricomycetes</taxon>
        <taxon>Agaricomycetidae</taxon>
        <taxon>Agaricales</taxon>
        <taxon>Marasmiineae</taxon>
        <taxon>Marasmiaceae</taxon>
        <taxon>Paramarasmius</taxon>
    </lineage>
</organism>
<proteinExistence type="predicted"/>
<feature type="compositionally biased region" description="Polar residues" evidence="1">
    <location>
        <begin position="156"/>
        <end position="176"/>
    </location>
</feature>
<evidence type="ECO:0000313" key="2">
    <source>
        <dbReference type="EMBL" id="KAK7021103.1"/>
    </source>
</evidence>
<feature type="compositionally biased region" description="Polar residues" evidence="1">
    <location>
        <begin position="246"/>
        <end position="259"/>
    </location>
</feature>
<protein>
    <submittedName>
        <fullName evidence="2">Uncharacterized protein</fullName>
    </submittedName>
</protein>
<dbReference type="EMBL" id="JAYKXP010000175">
    <property type="protein sequence ID" value="KAK7021103.1"/>
    <property type="molecule type" value="Genomic_DNA"/>
</dbReference>
<name>A0AAW0B607_9AGAR</name>
<feature type="region of interest" description="Disordered" evidence="1">
    <location>
        <begin position="155"/>
        <end position="176"/>
    </location>
</feature>
<dbReference type="AlphaFoldDB" id="A0AAW0B607"/>
<gene>
    <name evidence="2" type="ORF">VNI00_017506</name>
</gene>
<feature type="compositionally biased region" description="Acidic residues" evidence="1">
    <location>
        <begin position="274"/>
        <end position="289"/>
    </location>
</feature>
<keyword evidence="3" id="KW-1185">Reference proteome</keyword>
<feature type="region of interest" description="Disordered" evidence="1">
    <location>
        <begin position="245"/>
        <end position="305"/>
    </location>
</feature>
<sequence length="305" mass="33724">MERALADGAEDITTEESRAGVPTWASHRRFGTLFLVLPAVLRQTSSDDLERLLFGLRDTHTNSESPDPKEALRLLRSSGSAPTFPNQSWKELLEGSFLDFDVINKELFGGGIISTEEDWSRVWRVVEQAMGFAFLKQGPELRTYGTYILDFRPTGGSPSSSRAPHTFGASSSEQPTFDQEVITEAQSFVDKYRQGVISRVKAEAAIEVVLERGASNAGTSYTADLRQPYLDQLDAHDETLCEAQVQGETQNGESATIPTPDTVPRTKRKRTDDDSSDSSSDNDSDEEEAPNIWGAANRWRPVVDT</sequence>
<evidence type="ECO:0000256" key="1">
    <source>
        <dbReference type="SAM" id="MobiDB-lite"/>
    </source>
</evidence>
<accession>A0AAW0B607</accession>